<feature type="domain" description="MADS-box" evidence="7">
    <location>
        <begin position="1"/>
        <end position="61"/>
    </location>
</feature>
<feature type="compositionally biased region" description="Low complexity" evidence="6">
    <location>
        <begin position="208"/>
        <end position="230"/>
    </location>
</feature>
<feature type="region of interest" description="Disordered" evidence="6">
    <location>
        <begin position="93"/>
        <end position="155"/>
    </location>
</feature>
<keyword evidence="8" id="KW-1185">Reference proteome</keyword>
<evidence type="ECO:0000313" key="9">
    <source>
        <dbReference type="WBParaSite" id="Pan_g19655.t1"/>
    </source>
</evidence>
<dbReference type="AlphaFoldDB" id="A0A7E4VDX5"/>
<dbReference type="FunFam" id="3.40.1810.10:FF:000001">
    <property type="entry name" value="Myocyte-specific enhancer factor 2A homolog"/>
    <property type="match status" value="1"/>
</dbReference>
<dbReference type="InterPro" id="IPR002100">
    <property type="entry name" value="TF_MADSbox"/>
</dbReference>
<dbReference type="PANTHER" id="PTHR11945">
    <property type="entry name" value="MADS BOX PROTEIN"/>
    <property type="match status" value="1"/>
</dbReference>
<dbReference type="GO" id="GO:0046983">
    <property type="term" value="F:protein dimerization activity"/>
    <property type="evidence" value="ECO:0007669"/>
    <property type="project" value="InterPro"/>
</dbReference>
<dbReference type="PRINTS" id="PR00404">
    <property type="entry name" value="MADSDOMAIN"/>
</dbReference>
<dbReference type="WBParaSite" id="Pan_g19655.t1">
    <property type="protein sequence ID" value="Pan_g19655.t1"/>
    <property type="gene ID" value="Pan_g19655"/>
</dbReference>
<keyword evidence="2" id="KW-0805">Transcription regulation</keyword>
<feature type="compositionally biased region" description="Gly residues" evidence="6">
    <location>
        <begin position="282"/>
        <end position="292"/>
    </location>
</feature>
<dbReference type="GO" id="GO:0000978">
    <property type="term" value="F:RNA polymerase II cis-regulatory region sequence-specific DNA binding"/>
    <property type="evidence" value="ECO:0007669"/>
    <property type="project" value="TreeGrafter"/>
</dbReference>
<feature type="compositionally biased region" description="Low complexity" evidence="6">
    <location>
        <begin position="136"/>
        <end position="151"/>
    </location>
</feature>
<evidence type="ECO:0000256" key="3">
    <source>
        <dbReference type="ARBA" id="ARBA00023125"/>
    </source>
</evidence>
<feature type="compositionally biased region" description="Polar residues" evidence="6">
    <location>
        <begin position="268"/>
        <end position="279"/>
    </location>
</feature>
<reference evidence="8" key="1">
    <citation type="journal article" date="2013" name="Genetics">
        <title>The draft genome and transcriptome of Panagrellus redivivus are shaped by the harsh demands of a free-living lifestyle.</title>
        <authorList>
            <person name="Srinivasan J."/>
            <person name="Dillman A.R."/>
            <person name="Macchietto M.G."/>
            <person name="Heikkinen L."/>
            <person name="Lakso M."/>
            <person name="Fracchia K.M."/>
            <person name="Antoshechkin I."/>
            <person name="Mortazavi A."/>
            <person name="Wong G."/>
            <person name="Sternberg P.W."/>
        </authorList>
    </citation>
    <scope>NUCLEOTIDE SEQUENCE [LARGE SCALE GENOMIC DNA]</scope>
    <source>
        <strain evidence="8">MT8872</strain>
    </source>
</reference>
<comment type="subcellular location">
    <subcellularLocation>
        <location evidence="1">Nucleus</location>
    </subcellularLocation>
</comment>
<dbReference type="PANTHER" id="PTHR11945:SF534">
    <property type="entry name" value="MYOCYTE-SPECIFIC ENHANCER FACTOR 2"/>
    <property type="match status" value="1"/>
</dbReference>
<dbReference type="GO" id="GO:0030154">
    <property type="term" value="P:cell differentiation"/>
    <property type="evidence" value="ECO:0007669"/>
    <property type="project" value="TreeGrafter"/>
</dbReference>
<dbReference type="PROSITE" id="PS50066">
    <property type="entry name" value="MADS_BOX_2"/>
    <property type="match status" value="1"/>
</dbReference>
<dbReference type="InterPro" id="IPR036879">
    <property type="entry name" value="TF_MADSbox_sf"/>
</dbReference>
<evidence type="ECO:0000313" key="8">
    <source>
        <dbReference type="Proteomes" id="UP000492821"/>
    </source>
</evidence>
<accession>A0A7E4VDX5</accession>
<dbReference type="PROSITE" id="PS00350">
    <property type="entry name" value="MADS_BOX_1"/>
    <property type="match status" value="1"/>
</dbReference>
<keyword evidence="3" id="KW-0238">DNA-binding</keyword>
<dbReference type="Proteomes" id="UP000492821">
    <property type="component" value="Unassembled WGS sequence"/>
</dbReference>
<protein>
    <submittedName>
        <fullName evidence="9">MADS-box domain-containing protein</fullName>
    </submittedName>
</protein>
<evidence type="ECO:0000259" key="7">
    <source>
        <dbReference type="PROSITE" id="PS50066"/>
    </source>
</evidence>
<evidence type="ECO:0000256" key="6">
    <source>
        <dbReference type="SAM" id="MobiDB-lite"/>
    </source>
</evidence>
<dbReference type="InterPro" id="IPR033896">
    <property type="entry name" value="MEF2-like_N"/>
</dbReference>
<evidence type="ECO:0000256" key="5">
    <source>
        <dbReference type="ARBA" id="ARBA00023242"/>
    </source>
</evidence>
<evidence type="ECO:0000256" key="1">
    <source>
        <dbReference type="ARBA" id="ARBA00004123"/>
    </source>
</evidence>
<reference evidence="9" key="2">
    <citation type="submission" date="2020-10" db="UniProtKB">
        <authorList>
            <consortium name="WormBaseParasite"/>
        </authorList>
    </citation>
    <scope>IDENTIFICATION</scope>
</reference>
<organism evidence="8 9">
    <name type="scientific">Panagrellus redivivus</name>
    <name type="common">Microworm</name>
    <dbReference type="NCBI Taxonomy" id="6233"/>
    <lineage>
        <taxon>Eukaryota</taxon>
        <taxon>Metazoa</taxon>
        <taxon>Ecdysozoa</taxon>
        <taxon>Nematoda</taxon>
        <taxon>Chromadorea</taxon>
        <taxon>Rhabditida</taxon>
        <taxon>Tylenchina</taxon>
        <taxon>Panagrolaimomorpha</taxon>
        <taxon>Panagrolaimoidea</taxon>
        <taxon>Panagrolaimidae</taxon>
        <taxon>Panagrellus</taxon>
    </lineage>
</organism>
<dbReference type="GO" id="GO:0000981">
    <property type="term" value="F:DNA-binding transcription factor activity, RNA polymerase II-specific"/>
    <property type="evidence" value="ECO:0007669"/>
    <property type="project" value="TreeGrafter"/>
</dbReference>
<keyword evidence="5" id="KW-0539">Nucleus</keyword>
<name>A0A7E4VDX5_PANRE</name>
<dbReference type="SMART" id="SM00432">
    <property type="entry name" value="MADS"/>
    <property type="match status" value="1"/>
</dbReference>
<feature type="compositionally biased region" description="Polar residues" evidence="6">
    <location>
        <begin position="117"/>
        <end position="135"/>
    </location>
</feature>
<dbReference type="GO" id="GO:0005634">
    <property type="term" value="C:nucleus"/>
    <property type="evidence" value="ECO:0007669"/>
    <property type="project" value="UniProtKB-SubCell"/>
</dbReference>
<feature type="region of interest" description="Disordered" evidence="6">
    <location>
        <begin position="193"/>
        <end position="327"/>
    </location>
</feature>
<evidence type="ECO:0000256" key="4">
    <source>
        <dbReference type="ARBA" id="ARBA00023163"/>
    </source>
</evidence>
<sequence length="327" mass="36120">MGRKKIQIARIQDERNRQVTFTKRKFGLMKKAYELSVLCDCEIALIIFNSTNRLFQYASTDMDKVLLKYTEYNDPHESRTNNDIMEALHRKEGGRAGAGGDSDDDSPGPSHSPPPQHNNGVSQTNVSSPVGYNGSQQQMRQQQQQQQQQQQAPSQAMDFNNVSNLSSLFNNPFINQYNGRIPAALANAIQPNKTHQDFPSTSSAFFSQQPPQQQQQQPNGLNGSNSPPGNHLQVHQQQQRPASTAGIMQHHQNGGAGLMPPLHPNLPPQSLTPQPTMQMLDTGGGGGGGGGIWMDDGSQNKYMKVEPNSPPEKRARMNDWQNAQTIP</sequence>
<dbReference type="SUPFAM" id="SSF55455">
    <property type="entry name" value="SRF-like"/>
    <property type="match status" value="1"/>
</dbReference>
<proteinExistence type="predicted"/>
<dbReference type="Pfam" id="PF00319">
    <property type="entry name" value="SRF-TF"/>
    <property type="match status" value="1"/>
</dbReference>
<dbReference type="Gene3D" id="3.40.1810.10">
    <property type="entry name" value="Transcription factor, MADS-box"/>
    <property type="match status" value="1"/>
</dbReference>
<dbReference type="CDD" id="cd00265">
    <property type="entry name" value="MADS_MEF2_like"/>
    <property type="match status" value="1"/>
</dbReference>
<evidence type="ECO:0000256" key="2">
    <source>
        <dbReference type="ARBA" id="ARBA00023015"/>
    </source>
</evidence>
<keyword evidence="4" id="KW-0804">Transcription</keyword>
<feature type="compositionally biased region" description="Polar residues" evidence="6">
    <location>
        <begin position="193"/>
        <end position="207"/>
    </location>
</feature>
<dbReference type="GO" id="GO:0045944">
    <property type="term" value="P:positive regulation of transcription by RNA polymerase II"/>
    <property type="evidence" value="ECO:0007669"/>
    <property type="project" value="InterPro"/>
</dbReference>
<feature type="compositionally biased region" description="Polar residues" evidence="6">
    <location>
        <begin position="233"/>
        <end position="242"/>
    </location>
</feature>